<dbReference type="EMBL" id="FOVH01000015">
    <property type="protein sequence ID" value="SFP60003.1"/>
    <property type="molecule type" value="Genomic_DNA"/>
</dbReference>
<dbReference type="CDD" id="cd08279">
    <property type="entry name" value="Zn_ADH_class_III"/>
    <property type="match status" value="1"/>
</dbReference>
<dbReference type="FunCoup" id="A0A1I5RND6">
    <property type="interactions" value="355"/>
</dbReference>
<evidence type="ECO:0000313" key="9">
    <source>
        <dbReference type="Proteomes" id="UP000183413"/>
    </source>
</evidence>
<evidence type="ECO:0000256" key="4">
    <source>
        <dbReference type="ARBA" id="ARBA00023002"/>
    </source>
</evidence>
<keyword evidence="3 6" id="KW-0862">Zinc</keyword>
<keyword evidence="5" id="KW-0520">NAD</keyword>
<dbReference type="InterPro" id="IPR020843">
    <property type="entry name" value="ER"/>
</dbReference>
<evidence type="ECO:0000256" key="2">
    <source>
        <dbReference type="ARBA" id="ARBA00022723"/>
    </source>
</evidence>
<dbReference type="eggNOG" id="COG1062">
    <property type="taxonomic scope" value="Bacteria"/>
</dbReference>
<evidence type="ECO:0000256" key="3">
    <source>
        <dbReference type="ARBA" id="ARBA00022833"/>
    </source>
</evidence>
<dbReference type="InterPro" id="IPR023921">
    <property type="entry name" value="ADH_Zn_actinomycetes"/>
</dbReference>
<dbReference type="SUPFAM" id="SSF51735">
    <property type="entry name" value="NAD(P)-binding Rossmann-fold domains"/>
    <property type="match status" value="1"/>
</dbReference>
<dbReference type="PROSITE" id="PS00059">
    <property type="entry name" value="ADH_ZINC"/>
    <property type="match status" value="1"/>
</dbReference>
<dbReference type="InParanoid" id="A0A1I5RND6"/>
<dbReference type="GeneID" id="99654843"/>
<dbReference type="PANTHER" id="PTHR43880:SF12">
    <property type="entry name" value="ALCOHOL DEHYDROGENASE CLASS-3"/>
    <property type="match status" value="1"/>
</dbReference>
<dbReference type="InterPro" id="IPR013154">
    <property type="entry name" value="ADH-like_N"/>
</dbReference>
<name>A0A1I5RND6_9ACTN</name>
<keyword evidence="2 6" id="KW-0479">Metal-binding</keyword>
<gene>
    <name evidence="8" type="ORF">SAMN04489713_115186</name>
</gene>
<keyword evidence="4" id="KW-0560">Oxidoreductase</keyword>
<dbReference type="InterPro" id="IPR013149">
    <property type="entry name" value="ADH-like_C"/>
</dbReference>
<dbReference type="GO" id="GO:0051903">
    <property type="term" value="F:S-(hydroxymethyl)glutathione dehydrogenase [NAD(P)+] activity"/>
    <property type="evidence" value="ECO:0007669"/>
    <property type="project" value="TreeGrafter"/>
</dbReference>
<dbReference type="InterPro" id="IPR011032">
    <property type="entry name" value="GroES-like_sf"/>
</dbReference>
<dbReference type="GO" id="GO:0008270">
    <property type="term" value="F:zinc ion binding"/>
    <property type="evidence" value="ECO:0007669"/>
    <property type="project" value="InterPro"/>
</dbReference>
<dbReference type="SMART" id="SM00829">
    <property type="entry name" value="PKS_ER"/>
    <property type="match status" value="1"/>
</dbReference>
<feature type="domain" description="Enoyl reductase (ER)" evidence="7">
    <location>
        <begin position="15"/>
        <end position="375"/>
    </location>
</feature>
<accession>A0A1I5RND6</accession>
<evidence type="ECO:0000256" key="6">
    <source>
        <dbReference type="RuleBase" id="RU361277"/>
    </source>
</evidence>
<comment type="similarity">
    <text evidence="1 6">Belongs to the zinc-containing alcohol dehydrogenase family.</text>
</comment>
<dbReference type="Pfam" id="PF08240">
    <property type="entry name" value="ADH_N"/>
    <property type="match status" value="1"/>
</dbReference>
<dbReference type="STRING" id="1993.SAMN04489713_115186"/>
<dbReference type="NCBIfam" id="TIGR03989">
    <property type="entry name" value="Rxyl_3153"/>
    <property type="match status" value="1"/>
</dbReference>
<dbReference type="Gene3D" id="3.40.50.720">
    <property type="entry name" value="NAD(P)-binding Rossmann-like Domain"/>
    <property type="match status" value="1"/>
</dbReference>
<dbReference type="OrthoDB" id="334894at2"/>
<dbReference type="SUPFAM" id="SSF50129">
    <property type="entry name" value="GroES-like"/>
    <property type="match status" value="2"/>
</dbReference>
<keyword evidence="9" id="KW-1185">Reference proteome</keyword>
<dbReference type="Gene3D" id="3.90.180.10">
    <property type="entry name" value="Medium-chain alcohol dehydrogenases, catalytic domain"/>
    <property type="match status" value="1"/>
</dbReference>
<dbReference type="InterPro" id="IPR036291">
    <property type="entry name" value="NAD(P)-bd_dom_sf"/>
</dbReference>
<dbReference type="AlphaFoldDB" id="A0A1I5RND6"/>
<reference evidence="8 9" key="1">
    <citation type="submission" date="2016-10" db="EMBL/GenBank/DDBJ databases">
        <authorList>
            <person name="de Groot N.N."/>
        </authorList>
    </citation>
    <scope>NUCLEOTIDE SEQUENCE [LARGE SCALE GENOMIC DNA]</scope>
    <source>
        <strain evidence="8 9">DSM 43067</strain>
    </source>
</reference>
<sequence length="381" mass="40456">MQTRAAILWEPHTDWSIEDIELDDPKAGEVKVKFAASGLCHSDEHLVTGDMVLDPEIAKLMGWEQFPVIGGHEGAGEVVEVGPGVTTLQEGDHVVLSFIPACGRCPSCARGRQHLCDLGAVLLAGRQIGDMTARHHSKSGKDLGIMCCTGTFSPYTVVNEATAIKIDDWIPLDKAALVGCGVTTGWGSAVNAAGVQPGDTVVVIGLGGIGMNAVQGAAMAGARHVVVVDPVDWKREKATEFGATHSAASVEEAMATVGEITWGANADKAILTTGVATGDLVAPMMGMVAKGGRGVVTAVAPIVQEDVKLNLFDLAMQRKELVGCIFGNANPRRDIPRLLRLYDEGRLKLDELVTTTYELDDVNKGYQDMRDGKNIRGMIKY</sequence>
<protein>
    <submittedName>
        <fullName evidence="8">S-(Hydroxymethyl)glutathione dehydrogenase / alcohol dehydrogenase</fullName>
    </submittedName>
</protein>
<organism evidence="8 9">
    <name type="scientific">Actinomadura madurae</name>
    <dbReference type="NCBI Taxonomy" id="1993"/>
    <lineage>
        <taxon>Bacteria</taxon>
        <taxon>Bacillati</taxon>
        <taxon>Actinomycetota</taxon>
        <taxon>Actinomycetes</taxon>
        <taxon>Streptosporangiales</taxon>
        <taxon>Thermomonosporaceae</taxon>
        <taxon>Actinomadura</taxon>
    </lineage>
</organism>
<dbReference type="InterPro" id="IPR002328">
    <property type="entry name" value="ADH_Zn_CS"/>
</dbReference>
<dbReference type="GO" id="GO:0046294">
    <property type="term" value="P:formaldehyde catabolic process"/>
    <property type="evidence" value="ECO:0007669"/>
    <property type="project" value="TreeGrafter"/>
</dbReference>
<evidence type="ECO:0000256" key="1">
    <source>
        <dbReference type="ARBA" id="ARBA00008072"/>
    </source>
</evidence>
<comment type="cofactor">
    <cofactor evidence="6">
        <name>Zn(2+)</name>
        <dbReference type="ChEBI" id="CHEBI:29105"/>
    </cofactor>
</comment>
<dbReference type="Pfam" id="PF00107">
    <property type="entry name" value="ADH_zinc_N"/>
    <property type="match status" value="1"/>
</dbReference>
<evidence type="ECO:0000259" key="7">
    <source>
        <dbReference type="SMART" id="SM00829"/>
    </source>
</evidence>
<proteinExistence type="inferred from homology"/>
<dbReference type="PANTHER" id="PTHR43880">
    <property type="entry name" value="ALCOHOL DEHYDROGENASE"/>
    <property type="match status" value="1"/>
</dbReference>
<evidence type="ECO:0000256" key="5">
    <source>
        <dbReference type="ARBA" id="ARBA00023027"/>
    </source>
</evidence>
<evidence type="ECO:0000313" key="8">
    <source>
        <dbReference type="EMBL" id="SFP60003.1"/>
    </source>
</evidence>
<dbReference type="GO" id="GO:0005829">
    <property type="term" value="C:cytosol"/>
    <property type="evidence" value="ECO:0007669"/>
    <property type="project" value="TreeGrafter"/>
</dbReference>
<dbReference type="Proteomes" id="UP000183413">
    <property type="component" value="Unassembled WGS sequence"/>
</dbReference>
<dbReference type="RefSeq" id="WP_021598082.1">
    <property type="nucleotide sequence ID" value="NZ_CP083237.1"/>
</dbReference>